<evidence type="ECO:0000313" key="6">
    <source>
        <dbReference type="EMBL" id="KAK3203829.1"/>
    </source>
</evidence>
<reference evidence="6 7" key="1">
    <citation type="submission" date="2021-02" db="EMBL/GenBank/DDBJ databases">
        <title>Genome assembly of Pseudopithomyces chartarum.</title>
        <authorList>
            <person name="Jauregui R."/>
            <person name="Singh J."/>
            <person name="Voisey C."/>
        </authorList>
    </citation>
    <scope>NUCLEOTIDE SEQUENCE [LARGE SCALE GENOMIC DNA]</scope>
    <source>
        <strain evidence="6 7">AGR01</strain>
    </source>
</reference>
<dbReference type="SUPFAM" id="SSF56176">
    <property type="entry name" value="FAD-binding/transporter-associated domain-like"/>
    <property type="match status" value="1"/>
</dbReference>
<keyword evidence="3" id="KW-0560">Oxidoreductase</keyword>
<dbReference type="PRINTS" id="PR00420">
    <property type="entry name" value="RNGMNOXGNASE"/>
</dbReference>
<gene>
    <name evidence="6" type="ORF">GRF29_106g743083</name>
</gene>
<feature type="signal peptide" evidence="4">
    <location>
        <begin position="1"/>
        <end position="19"/>
    </location>
</feature>
<dbReference type="InterPro" id="IPR006094">
    <property type="entry name" value="Oxid_FAD_bind_N"/>
</dbReference>
<dbReference type="Pfam" id="PF01494">
    <property type="entry name" value="FAD_binding_3"/>
    <property type="match status" value="1"/>
</dbReference>
<dbReference type="Proteomes" id="UP001280581">
    <property type="component" value="Unassembled WGS sequence"/>
</dbReference>
<evidence type="ECO:0000256" key="4">
    <source>
        <dbReference type="SAM" id="SignalP"/>
    </source>
</evidence>
<evidence type="ECO:0000256" key="3">
    <source>
        <dbReference type="ARBA" id="ARBA00023002"/>
    </source>
</evidence>
<dbReference type="Gene3D" id="3.50.50.60">
    <property type="entry name" value="FAD/NAD(P)-binding domain"/>
    <property type="match status" value="1"/>
</dbReference>
<keyword evidence="1" id="KW-0285">Flavoprotein</keyword>
<evidence type="ECO:0000313" key="7">
    <source>
        <dbReference type="Proteomes" id="UP001280581"/>
    </source>
</evidence>
<keyword evidence="4" id="KW-0732">Signal</keyword>
<dbReference type="PANTHER" id="PTHR46720:SF3">
    <property type="entry name" value="FAD-BINDING DOMAIN-CONTAINING PROTEIN-RELATED"/>
    <property type="match status" value="1"/>
</dbReference>
<organism evidence="6 7">
    <name type="scientific">Pseudopithomyces chartarum</name>
    <dbReference type="NCBI Taxonomy" id="1892770"/>
    <lineage>
        <taxon>Eukaryota</taxon>
        <taxon>Fungi</taxon>
        <taxon>Dikarya</taxon>
        <taxon>Ascomycota</taxon>
        <taxon>Pezizomycotina</taxon>
        <taxon>Dothideomycetes</taxon>
        <taxon>Pleosporomycetidae</taxon>
        <taxon>Pleosporales</taxon>
        <taxon>Massarineae</taxon>
        <taxon>Didymosphaeriaceae</taxon>
        <taxon>Pseudopithomyces</taxon>
    </lineage>
</organism>
<dbReference type="InterPro" id="IPR051104">
    <property type="entry name" value="FAD_monoxygenase"/>
</dbReference>
<dbReference type="InterPro" id="IPR016169">
    <property type="entry name" value="FAD-bd_PCMH_sub2"/>
</dbReference>
<proteinExistence type="predicted"/>
<sequence length="940" mass="103289">MLPFLVQSLLLTFAGLTLADTCSEVEALRYINVTRALDLAYIEEQTQYWSTSCSALLPSCIIFPKSAEEVSTVVKILAATDERFAVKSGGHNPNNGFSSVQGGPLIVTEHLDQADVNQATGVIDVGPGNRLDGIAAKLQGSGWTFVGGRIGNTGVGGLVLGGGLSYMSAQYGWAASLVLEYEIVFANGTIGRVNKDNYPDLFKALKGGGNNFGIITNYRLQGQRQGKIWGGNLVFLRTPAKDKKLLKAVRDFTEYNTDPKAAVIVTAERTNINVVDSWIIFLFYDGPSPPPGKFDNFTDVNPLLDTTRQRTYADLMALSNWVVLKGEVVDIATETIPIPSAEDEIKVMEGLHNHWRNVTDTTLLEPGIVASIAWQPFPKAIAQEARARSPDLIEADDSAHRIIIEMNYAFTLQSSYDRMADTMEATYGGVRDRVLAWEEDGTLPKVYNPVFMNYGFFRQDYFGRLKPANRALARRVQDEVDPDVAALQHRVFTNHSFSCSIAAPFVASSMSSPPSAKEFNLAIVGGGISGLTLAIALQKHNVPITVYESAGSFGEIGAGVGFEANFVRTMERISPGIREGFLRCSNNVKSDPPKWFDVRIADTRVADSEGFVHKKEEGKIKLGEPVFTIPAREGPRGGVHRAHFLEELIKLLPPGVAQFKKRLLDISEAVGGDAVLHFADGSTAQHTAVIGCDGIKSRTREIVLGKEEARPDFSGKYAYRGIMPMQKAVEFMGDVQARTPQMYCGYKGHVLTFPIANGTIFNVVAFSSRPDWTDPEWVVTTSREDMLGDYGHWTDQVKTIISNVKNPDIWALFNHAPARTFYQSKPRICLLGDAAHASTPHQGSGAGMCIEDCYVLGELLGEISKADELEKAFRAYDAVRRPRALELVETSRAAGMLWELEGEAGDDMDAFEQNACSRMSWIWDHKIEEDLERAQALLRA</sequence>
<dbReference type="GO" id="GO:0071949">
    <property type="term" value="F:FAD binding"/>
    <property type="evidence" value="ECO:0007669"/>
    <property type="project" value="InterPro"/>
</dbReference>
<dbReference type="InterPro" id="IPR036188">
    <property type="entry name" value="FAD/NAD-bd_sf"/>
</dbReference>
<dbReference type="GO" id="GO:0044550">
    <property type="term" value="P:secondary metabolite biosynthetic process"/>
    <property type="evidence" value="ECO:0007669"/>
    <property type="project" value="TreeGrafter"/>
</dbReference>
<dbReference type="InterPro" id="IPR036318">
    <property type="entry name" value="FAD-bd_PCMH-like_sf"/>
</dbReference>
<dbReference type="Gene3D" id="3.30.465.10">
    <property type="match status" value="1"/>
</dbReference>
<dbReference type="AlphaFoldDB" id="A0AAN6LSN6"/>
<dbReference type="GO" id="GO:0016491">
    <property type="term" value="F:oxidoreductase activity"/>
    <property type="evidence" value="ECO:0007669"/>
    <property type="project" value="UniProtKB-KW"/>
</dbReference>
<dbReference type="PANTHER" id="PTHR46720">
    <property type="entry name" value="HYDROXYLASE, PUTATIVE (AFU_ORTHOLOGUE AFUA_3G01460)-RELATED"/>
    <property type="match status" value="1"/>
</dbReference>
<dbReference type="InterPro" id="IPR002938">
    <property type="entry name" value="FAD-bd"/>
</dbReference>
<evidence type="ECO:0000259" key="5">
    <source>
        <dbReference type="PROSITE" id="PS51387"/>
    </source>
</evidence>
<comment type="caution">
    <text evidence="6">The sequence shown here is derived from an EMBL/GenBank/DDBJ whole genome shotgun (WGS) entry which is preliminary data.</text>
</comment>
<feature type="chain" id="PRO_5042975544" description="FAD-binding PCMH-type domain-containing protein" evidence="4">
    <location>
        <begin position="20"/>
        <end position="940"/>
    </location>
</feature>
<keyword evidence="2" id="KW-0274">FAD</keyword>
<dbReference type="PROSITE" id="PS51387">
    <property type="entry name" value="FAD_PCMH"/>
    <property type="match status" value="1"/>
</dbReference>
<evidence type="ECO:0000256" key="1">
    <source>
        <dbReference type="ARBA" id="ARBA00022630"/>
    </source>
</evidence>
<dbReference type="InterPro" id="IPR016166">
    <property type="entry name" value="FAD-bd_PCMH"/>
</dbReference>
<protein>
    <recommendedName>
        <fullName evidence="5">FAD-binding PCMH-type domain-containing protein</fullName>
    </recommendedName>
</protein>
<dbReference type="SUPFAM" id="SSF51905">
    <property type="entry name" value="FAD/NAD(P)-binding domain"/>
    <property type="match status" value="1"/>
</dbReference>
<dbReference type="Pfam" id="PF01565">
    <property type="entry name" value="FAD_binding_4"/>
    <property type="match status" value="1"/>
</dbReference>
<feature type="domain" description="FAD-binding PCMH-type" evidence="5">
    <location>
        <begin position="54"/>
        <end position="225"/>
    </location>
</feature>
<evidence type="ECO:0000256" key="2">
    <source>
        <dbReference type="ARBA" id="ARBA00022827"/>
    </source>
</evidence>
<dbReference type="SUPFAM" id="SSF54373">
    <property type="entry name" value="FAD-linked reductases, C-terminal domain"/>
    <property type="match status" value="1"/>
</dbReference>
<dbReference type="EMBL" id="WVTA01000010">
    <property type="protein sequence ID" value="KAK3203829.1"/>
    <property type="molecule type" value="Genomic_DNA"/>
</dbReference>
<keyword evidence="7" id="KW-1185">Reference proteome</keyword>
<name>A0AAN6LSN6_9PLEO</name>
<dbReference type="Pfam" id="PF13450">
    <property type="entry name" value="NAD_binding_8"/>
    <property type="match status" value="1"/>
</dbReference>
<accession>A0AAN6LSN6</accession>